<dbReference type="OrthoDB" id="2647846at2759"/>
<keyword evidence="2" id="KW-1185">Reference proteome</keyword>
<dbReference type="HOGENOM" id="CLU_056788_8_4_1"/>
<dbReference type="EMBL" id="KN827565">
    <property type="protein sequence ID" value="KIK76296.1"/>
    <property type="molecule type" value="Genomic_DNA"/>
</dbReference>
<name>A0A0D0CYJ4_9AGAM</name>
<gene>
    <name evidence="1" type="ORF">PAXRUDRAFT_170362</name>
</gene>
<dbReference type="STRING" id="930991.A0A0D0CYJ4"/>
<feature type="non-terminal residue" evidence="1">
    <location>
        <position position="111"/>
    </location>
</feature>
<evidence type="ECO:0000313" key="2">
    <source>
        <dbReference type="Proteomes" id="UP000054538"/>
    </source>
</evidence>
<dbReference type="Proteomes" id="UP000054538">
    <property type="component" value="Unassembled WGS sequence"/>
</dbReference>
<accession>A0A0D0CYJ4</accession>
<protein>
    <submittedName>
        <fullName evidence="1">Uncharacterized protein</fullName>
    </submittedName>
</protein>
<proteinExistence type="predicted"/>
<sequence length="111" mass="13495">FIQGCLEHSPDAYLDKLQMQLREATVWRALQRIEYTWKKISKSALEHNESRQLQYMFNIDSEYNYEQLVFIDESAFDRHTTYRQYGRVLKGLQAQQKCFYVRGKRYVVIWS</sequence>
<dbReference type="AlphaFoldDB" id="A0A0D0CYJ4"/>
<feature type="non-terminal residue" evidence="1">
    <location>
        <position position="1"/>
    </location>
</feature>
<evidence type="ECO:0000313" key="1">
    <source>
        <dbReference type="EMBL" id="KIK76296.1"/>
    </source>
</evidence>
<organism evidence="1 2">
    <name type="scientific">Paxillus rubicundulus Ve08.2h10</name>
    <dbReference type="NCBI Taxonomy" id="930991"/>
    <lineage>
        <taxon>Eukaryota</taxon>
        <taxon>Fungi</taxon>
        <taxon>Dikarya</taxon>
        <taxon>Basidiomycota</taxon>
        <taxon>Agaricomycotina</taxon>
        <taxon>Agaricomycetes</taxon>
        <taxon>Agaricomycetidae</taxon>
        <taxon>Boletales</taxon>
        <taxon>Paxilineae</taxon>
        <taxon>Paxillaceae</taxon>
        <taxon>Paxillus</taxon>
    </lineage>
</organism>
<dbReference type="InParanoid" id="A0A0D0CYJ4"/>
<reference evidence="2" key="2">
    <citation type="submission" date="2015-01" db="EMBL/GenBank/DDBJ databases">
        <title>Evolutionary Origins and Diversification of the Mycorrhizal Mutualists.</title>
        <authorList>
            <consortium name="DOE Joint Genome Institute"/>
            <consortium name="Mycorrhizal Genomics Consortium"/>
            <person name="Kohler A."/>
            <person name="Kuo A."/>
            <person name="Nagy L.G."/>
            <person name="Floudas D."/>
            <person name="Copeland A."/>
            <person name="Barry K.W."/>
            <person name="Cichocki N."/>
            <person name="Veneault-Fourrey C."/>
            <person name="LaButti K."/>
            <person name="Lindquist E.A."/>
            <person name="Lipzen A."/>
            <person name="Lundell T."/>
            <person name="Morin E."/>
            <person name="Murat C."/>
            <person name="Riley R."/>
            <person name="Ohm R."/>
            <person name="Sun H."/>
            <person name="Tunlid A."/>
            <person name="Henrissat B."/>
            <person name="Grigoriev I.V."/>
            <person name="Hibbett D.S."/>
            <person name="Martin F."/>
        </authorList>
    </citation>
    <scope>NUCLEOTIDE SEQUENCE [LARGE SCALE GENOMIC DNA]</scope>
    <source>
        <strain evidence="2">Ve08.2h10</strain>
    </source>
</reference>
<reference evidence="1 2" key="1">
    <citation type="submission" date="2014-04" db="EMBL/GenBank/DDBJ databases">
        <authorList>
            <consortium name="DOE Joint Genome Institute"/>
            <person name="Kuo A."/>
            <person name="Kohler A."/>
            <person name="Jargeat P."/>
            <person name="Nagy L.G."/>
            <person name="Floudas D."/>
            <person name="Copeland A."/>
            <person name="Barry K.W."/>
            <person name="Cichocki N."/>
            <person name="Veneault-Fourrey C."/>
            <person name="LaButti K."/>
            <person name="Lindquist E.A."/>
            <person name="Lipzen A."/>
            <person name="Lundell T."/>
            <person name="Morin E."/>
            <person name="Murat C."/>
            <person name="Sun H."/>
            <person name="Tunlid A."/>
            <person name="Henrissat B."/>
            <person name="Grigoriev I.V."/>
            <person name="Hibbett D.S."/>
            <person name="Martin F."/>
            <person name="Nordberg H.P."/>
            <person name="Cantor M.N."/>
            <person name="Hua S.X."/>
        </authorList>
    </citation>
    <scope>NUCLEOTIDE SEQUENCE [LARGE SCALE GENOMIC DNA]</scope>
    <source>
        <strain evidence="1 2">Ve08.2h10</strain>
    </source>
</reference>